<dbReference type="Gene3D" id="1.10.530.10">
    <property type="match status" value="1"/>
</dbReference>
<dbReference type="STRING" id="376686.Fjoh_3274"/>
<organism evidence="2 3">
    <name type="scientific">Flavobacterium johnsoniae (strain ATCC 17061 / DSM 2064 / JCM 8514 / BCRC 14874 / CCUG 350202 / NBRC 14942 / NCIMB 11054 / UW101)</name>
    <name type="common">Cytophaga johnsonae</name>
    <dbReference type="NCBI Taxonomy" id="376686"/>
    <lineage>
        <taxon>Bacteria</taxon>
        <taxon>Pseudomonadati</taxon>
        <taxon>Bacteroidota</taxon>
        <taxon>Flavobacteriia</taxon>
        <taxon>Flavobacteriales</taxon>
        <taxon>Flavobacteriaceae</taxon>
        <taxon>Flavobacterium</taxon>
    </lineage>
</organism>
<accession>A5FET5</accession>
<dbReference type="EMBL" id="CP000685">
    <property type="protein sequence ID" value="ABQ06290.1"/>
    <property type="molecule type" value="Genomic_DNA"/>
</dbReference>
<dbReference type="eggNOG" id="COG3179">
    <property type="taxonomic scope" value="Bacteria"/>
</dbReference>
<evidence type="ECO:0000313" key="2">
    <source>
        <dbReference type="EMBL" id="ABQ06290.1"/>
    </source>
</evidence>
<name>A5FET5_FLAJ1</name>
<dbReference type="AlphaFoldDB" id="A5FET5"/>
<dbReference type="GeneID" id="31766185"/>
<proteinExistence type="predicted"/>
<dbReference type="RefSeq" id="WP_012025259.1">
    <property type="nucleotide sequence ID" value="NC_009441.1"/>
</dbReference>
<evidence type="ECO:0000256" key="1">
    <source>
        <dbReference type="SAM" id="MobiDB-lite"/>
    </source>
</evidence>
<dbReference type="KEGG" id="fjo:Fjoh_3274"/>
<dbReference type="InterPro" id="IPR023346">
    <property type="entry name" value="Lysozyme-like_dom_sf"/>
</dbReference>
<gene>
    <name evidence="2" type="ordered locus">Fjoh_3274</name>
</gene>
<protein>
    <recommendedName>
        <fullName evidence="4">Glycoside hydrolase family 19 catalytic domain-containing protein</fullName>
    </recommendedName>
</protein>
<reference evidence="2 3" key="1">
    <citation type="journal article" date="2009" name="Appl. Environ. Microbiol.">
        <title>Novel features of the polysaccharide-digesting gliding bacterium Flavobacterium johnsoniae as revealed by genome sequence analysis.</title>
        <authorList>
            <person name="McBride M.J."/>
            <person name="Xie G."/>
            <person name="Martens E.C."/>
            <person name="Lapidus A."/>
            <person name="Henrissat B."/>
            <person name="Rhodes R.G."/>
            <person name="Goltsman E."/>
            <person name="Wang W."/>
            <person name="Xu J."/>
            <person name="Hunnicutt D.W."/>
            <person name="Staroscik A.M."/>
            <person name="Hoover T.R."/>
            <person name="Cheng Y.Q."/>
            <person name="Stein J.L."/>
        </authorList>
    </citation>
    <scope>NUCLEOTIDE SEQUENCE [LARGE SCALE GENOMIC DNA]</scope>
    <source>
        <strain evidence="3">ATCC 17061 / DSM 2064 / JCM 8514 / BCRC 14874 / CCUG 350202 / NBRC 14942 / NCIMB 11054 / UW101</strain>
    </source>
</reference>
<dbReference type="OrthoDB" id="961266at2"/>
<feature type="compositionally biased region" description="Polar residues" evidence="1">
    <location>
        <begin position="255"/>
        <end position="272"/>
    </location>
</feature>
<keyword evidence="3" id="KW-1185">Reference proteome</keyword>
<dbReference type="SUPFAM" id="SSF53955">
    <property type="entry name" value="Lysozyme-like"/>
    <property type="match status" value="1"/>
</dbReference>
<dbReference type="Proteomes" id="UP000006694">
    <property type="component" value="Chromosome"/>
</dbReference>
<evidence type="ECO:0000313" key="3">
    <source>
        <dbReference type="Proteomes" id="UP000006694"/>
    </source>
</evidence>
<dbReference type="HOGENOM" id="CLU_319290_0_0_10"/>
<sequence>MSDFKIIGNPDPVVGKEEFYSVNTFLPSILPFQNSASSNSFEQPVKWEIYILENGRWRKTKENDKTGKRISYTFLQKSLERKGIRILARRGEDVARLNVTTHPAEKPKIESIELLDKNGQKPGKPLSYGQTLKARVHCLHMEKHKVSVTLWEDDAIGAGHNKANENNLIQTLSGVVANGKADVDFLLRPSFAKIAKQNGPEEGKIHEYYVTVDFNKDKIASNNVNVNDLEAPVAPFKGKVPVQQQAPAKPKASLPQPTQPKTKAPATGSSSAPKVKAEITRVHITNSAKQPIKGTHKEKEIIVWVDSQGLIGKEIRFKLYDEDYLSNDLLVDQKFKITGDIFPITVQLDRILRSKGGISGEGAEQELFADVEVIQTSIHSKSEVVDVDAKVFKPDPVDSTNKVAKIGEGDKSSIKGKGECYCGKDFEEKDVKKLVKLLKGSEIIWEGAYLGKKHIDCNISDKTFVTLTKSLNSAFKKYSIYSCIQKIHFLAQVCEETGTFALSEETEGQHDSSKSIYKGRGILQLTGVKKKGEKLYNGEGPYKDYADYIGDPDIVKKPEVVANNVNYCIDSGAWIWSVNKRMPSDRNSEAVKRWARETAGKSLNELAVFGDKYLELISVLLNGRNKDKGNMPNGWENRKSMYTKLKTVFFQYHLYHKDDSKPVLPQGIITYNIYSDGRIERNTPKQIESGFEKKYKYVYHDKKNKEHEICIVDFVTAQNWVVGSKEDGGKGWEKRTAGGKTRYYQKGNGQVELVKVNLPIYHSEGDVLIDVGDNTDREYLNPRAFASMLGALAECGYSDFNFNGSTSLDGTGAPSVTHVNGVSFDFRYLRKDKTGNNLYINTDPNSLDVERQEKFIDALIKFGYSQFYSFNIKIKNQNFILKNSTHLADHHHHLHIRREGYKPNFKETKE</sequence>
<feature type="region of interest" description="Disordered" evidence="1">
    <location>
        <begin position="241"/>
        <end position="275"/>
    </location>
</feature>
<evidence type="ECO:0008006" key="4">
    <source>
        <dbReference type="Google" id="ProtNLM"/>
    </source>
</evidence>